<evidence type="ECO:0000313" key="2">
    <source>
        <dbReference type="EMBL" id="KAG5681107.1"/>
    </source>
</evidence>
<protein>
    <submittedName>
        <fullName evidence="2">Uncharacterized protein</fullName>
    </submittedName>
</protein>
<dbReference type="EMBL" id="JADBJN010000001">
    <property type="protein sequence ID" value="KAG5681107.1"/>
    <property type="molecule type" value="Genomic_DNA"/>
</dbReference>
<name>A0A9J6CH59_POLVA</name>
<feature type="region of interest" description="Disordered" evidence="1">
    <location>
        <begin position="228"/>
        <end position="263"/>
    </location>
</feature>
<organism evidence="2 3">
    <name type="scientific">Polypedilum vanderplanki</name>
    <name type="common">Sleeping chironomid midge</name>
    <dbReference type="NCBI Taxonomy" id="319348"/>
    <lineage>
        <taxon>Eukaryota</taxon>
        <taxon>Metazoa</taxon>
        <taxon>Ecdysozoa</taxon>
        <taxon>Arthropoda</taxon>
        <taxon>Hexapoda</taxon>
        <taxon>Insecta</taxon>
        <taxon>Pterygota</taxon>
        <taxon>Neoptera</taxon>
        <taxon>Endopterygota</taxon>
        <taxon>Diptera</taxon>
        <taxon>Nematocera</taxon>
        <taxon>Chironomoidea</taxon>
        <taxon>Chironomidae</taxon>
        <taxon>Chironominae</taxon>
        <taxon>Polypedilum</taxon>
        <taxon>Polypedilum</taxon>
    </lineage>
</organism>
<dbReference type="Proteomes" id="UP001107558">
    <property type="component" value="Chromosome 1"/>
</dbReference>
<proteinExistence type="predicted"/>
<accession>A0A9J6CH59</accession>
<sequence length="518" mass="60853">MELSIKMEPENNVVFNLDNNTQLEFLNNRKTVVIIDKEKFLYCKQLMLENANDEDFAIFLNIPLDKVRVFKHKMQLFEDSIRARRRAARLNAQRRFKLTSKPVARKREVSSESRFKQARELISKNYSTNQISKILKISERSVTRFKKRIREEKRRLKAEGKIPANLPNDLDDENSFKYLTMDQKIQRAKELFRKRLKISEISDLLKISERSVRRWKDRLTKIDSELETETTVVNSRQTHSNSNDEDDEGTNNDENKSKRKRKTYLNKEKVQYATELIENGLSNKEMSVLLEMSIACVRKLKQKISDGTVNELIDDSEEHYKRLNDNSCSSKNMIVENSDPLNVLNNSSILLSHLPAKSSYERKPKVTLSEREMFIVCLLRENSIRTMDIAKMLSISERSVTRLLSKSREYAVIEYEQDIVDEVQRLIAEKDNILNEVIEDDPNITVDYESKEDLGMKLIAMNTKVKDIANMLDVSEKTVQKWKLKRMKCQENIKIEDEEMNDDITTSTKDDYIIEYLE</sequence>
<gene>
    <name evidence="2" type="ORF">PVAND_010570</name>
</gene>
<comment type="caution">
    <text evidence="2">The sequence shown here is derived from an EMBL/GenBank/DDBJ whole genome shotgun (WGS) entry which is preliminary data.</text>
</comment>
<feature type="compositionally biased region" description="Polar residues" evidence="1">
    <location>
        <begin position="229"/>
        <end position="241"/>
    </location>
</feature>
<keyword evidence="3" id="KW-1185">Reference proteome</keyword>
<reference evidence="2" key="1">
    <citation type="submission" date="2021-03" db="EMBL/GenBank/DDBJ databases">
        <title>Chromosome level genome of the anhydrobiotic midge Polypedilum vanderplanki.</title>
        <authorList>
            <person name="Yoshida Y."/>
            <person name="Kikawada T."/>
            <person name="Gusev O."/>
        </authorList>
    </citation>
    <scope>NUCLEOTIDE SEQUENCE</scope>
    <source>
        <strain evidence="2">NIAS01</strain>
        <tissue evidence="2">Whole body or cell culture</tissue>
    </source>
</reference>
<dbReference type="OrthoDB" id="7789930at2759"/>
<evidence type="ECO:0000256" key="1">
    <source>
        <dbReference type="SAM" id="MobiDB-lite"/>
    </source>
</evidence>
<evidence type="ECO:0000313" key="3">
    <source>
        <dbReference type="Proteomes" id="UP001107558"/>
    </source>
</evidence>
<dbReference type="Gene3D" id="1.10.10.60">
    <property type="entry name" value="Homeodomain-like"/>
    <property type="match status" value="2"/>
</dbReference>
<dbReference type="AlphaFoldDB" id="A0A9J6CH59"/>